<feature type="chain" id="PRO_5045378754" evidence="2">
    <location>
        <begin position="23"/>
        <end position="185"/>
    </location>
</feature>
<protein>
    <submittedName>
        <fullName evidence="4">Porin family protein</fullName>
    </submittedName>
</protein>
<sequence>MRKTLSMVSALCLASTSGLVTAEEMGQKAYVGANYNFVTYDEDTLDDELDLGALSGKVGAKINPYVSAELRAGFGVADETASNGSISAKLELDYIVGGYALFGIPNETQIYPYVALGFTKGELTATISGPGGSVSASESESDLSYGVGANVALTDNVVLNAEYMQYIDKDEYEVSGISIGGSYLF</sequence>
<keyword evidence="1 2" id="KW-0732">Signal</keyword>
<name>A0ABW2IZ53_9GAMM</name>
<keyword evidence="5" id="KW-1185">Reference proteome</keyword>
<dbReference type="RefSeq" id="WP_100689506.1">
    <property type="nucleotide sequence ID" value="NZ_JBHTBD010000007.1"/>
</dbReference>
<dbReference type="Gene3D" id="2.40.160.20">
    <property type="match status" value="1"/>
</dbReference>
<comment type="caution">
    <text evidence="4">The sequence shown here is derived from an EMBL/GenBank/DDBJ whole genome shotgun (WGS) entry which is preliminary data.</text>
</comment>
<dbReference type="EMBL" id="JBHTBD010000007">
    <property type="protein sequence ID" value="MFC7296162.1"/>
    <property type="molecule type" value="Genomic_DNA"/>
</dbReference>
<evidence type="ECO:0000313" key="4">
    <source>
        <dbReference type="EMBL" id="MFC7296162.1"/>
    </source>
</evidence>
<dbReference type="SUPFAM" id="SSF56925">
    <property type="entry name" value="OMPA-like"/>
    <property type="match status" value="1"/>
</dbReference>
<feature type="signal peptide" evidence="2">
    <location>
        <begin position="1"/>
        <end position="22"/>
    </location>
</feature>
<reference evidence="5" key="1">
    <citation type="journal article" date="2019" name="Int. J. Syst. Evol. Microbiol.">
        <title>The Global Catalogue of Microorganisms (GCM) 10K type strain sequencing project: providing services to taxonomists for standard genome sequencing and annotation.</title>
        <authorList>
            <consortium name="The Broad Institute Genomics Platform"/>
            <consortium name="The Broad Institute Genome Sequencing Center for Infectious Disease"/>
            <person name="Wu L."/>
            <person name="Ma J."/>
        </authorList>
    </citation>
    <scope>NUCLEOTIDE SEQUENCE [LARGE SCALE GENOMIC DNA]</scope>
    <source>
        <strain evidence="5">CCUG 60559</strain>
    </source>
</reference>
<evidence type="ECO:0000256" key="2">
    <source>
        <dbReference type="SAM" id="SignalP"/>
    </source>
</evidence>
<accession>A0ABW2IZ53</accession>
<dbReference type="InterPro" id="IPR011250">
    <property type="entry name" value="OMP/PagP_B-barrel"/>
</dbReference>
<dbReference type="Proteomes" id="UP001596506">
    <property type="component" value="Unassembled WGS sequence"/>
</dbReference>
<proteinExistence type="predicted"/>
<evidence type="ECO:0000256" key="1">
    <source>
        <dbReference type="ARBA" id="ARBA00022729"/>
    </source>
</evidence>
<organism evidence="4 5">
    <name type="scientific">Marinobacter aromaticivorans</name>
    <dbReference type="NCBI Taxonomy" id="1494078"/>
    <lineage>
        <taxon>Bacteria</taxon>
        <taxon>Pseudomonadati</taxon>
        <taxon>Pseudomonadota</taxon>
        <taxon>Gammaproteobacteria</taxon>
        <taxon>Pseudomonadales</taxon>
        <taxon>Marinobacteraceae</taxon>
        <taxon>Marinobacter</taxon>
    </lineage>
</organism>
<gene>
    <name evidence="4" type="ORF">ACFQQA_15690</name>
</gene>
<dbReference type="InterPro" id="IPR027385">
    <property type="entry name" value="Beta-barrel_OMP"/>
</dbReference>
<dbReference type="Pfam" id="PF13505">
    <property type="entry name" value="OMP_b-brl"/>
    <property type="match status" value="1"/>
</dbReference>
<evidence type="ECO:0000313" key="5">
    <source>
        <dbReference type="Proteomes" id="UP001596506"/>
    </source>
</evidence>
<feature type="domain" description="Outer membrane protein beta-barrel" evidence="3">
    <location>
        <begin position="9"/>
        <end position="185"/>
    </location>
</feature>
<evidence type="ECO:0000259" key="3">
    <source>
        <dbReference type="Pfam" id="PF13505"/>
    </source>
</evidence>